<dbReference type="AlphaFoldDB" id="A0A2U3QGN8"/>
<name>A0A2U3QGN8_9BACT</name>
<gene>
    <name evidence="1" type="ORF">NBG4_270026</name>
</gene>
<organism evidence="1 2">
    <name type="scientific">Candidatus Sulfobium mesophilum</name>
    <dbReference type="NCBI Taxonomy" id="2016548"/>
    <lineage>
        <taxon>Bacteria</taxon>
        <taxon>Pseudomonadati</taxon>
        <taxon>Nitrospirota</taxon>
        <taxon>Nitrospiria</taxon>
        <taxon>Nitrospirales</taxon>
        <taxon>Nitrospiraceae</taxon>
        <taxon>Candidatus Sulfobium</taxon>
    </lineage>
</organism>
<accession>A0A2U3QGN8</accession>
<proteinExistence type="predicted"/>
<sequence>MAERLARRGFYIPSGLALTEAQMEEAAEAVKEMMKVSS</sequence>
<keyword evidence="2" id="KW-1185">Reference proteome</keyword>
<protein>
    <submittedName>
        <fullName evidence="1">Uncharacterized protein</fullName>
    </submittedName>
</protein>
<dbReference type="Proteomes" id="UP000245125">
    <property type="component" value="Unassembled WGS sequence"/>
</dbReference>
<evidence type="ECO:0000313" key="2">
    <source>
        <dbReference type="Proteomes" id="UP000245125"/>
    </source>
</evidence>
<evidence type="ECO:0000313" key="1">
    <source>
        <dbReference type="EMBL" id="SPQ00563.1"/>
    </source>
</evidence>
<reference evidence="2" key="1">
    <citation type="submission" date="2018-03" db="EMBL/GenBank/DDBJ databases">
        <authorList>
            <person name="Zecchin S."/>
        </authorList>
    </citation>
    <scope>NUCLEOTIDE SEQUENCE [LARGE SCALE GENOMIC DNA]</scope>
</reference>
<dbReference type="EMBL" id="OUUY01000072">
    <property type="protein sequence ID" value="SPQ00563.1"/>
    <property type="molecule type" value="Genomic_DNA"/>
</dbReference>